<evidence type="ECO:0000256" key="1">
    <source>
        <dbReference type="SAM" id="MobiDB-lite"/>
    </source>
</evidence>
<organism evidence="2 3">
    <name type="scientific">Neurospora hispaniola</name>
    <dbReference type="NCBI Taxonomy" id="588809"/>
    <lineage>
        <taxon>Eukaryota</taxon>
        <taxon>Fungi</taxon>
        <taxon>Dikarya</taxon>
        <taxon>Ascomycota</taxon>
        <taxon>Pezizomycotina</taxon>
        <taxon>Sordariomycetes</taxon>
        <taxon>Sordariomycetidae</taxon>
        <taxon>Sordariales</taxon>
        <taxon>Sordariaceae</taxon>
        <taxon>Neurospora</taxon>
    </lineage>
</organism>
<comment type="caution">
    <text evidence="2">The sequence shown here is derived from an EMBL/GenBank/DDBJ whole genome shotgun (WGS) entry which is preliminary data.</text>
</comment>
<proteinExistence type="predicted"/>
<dbReference type="RefSeq" id="XP_062693468.1">
    <property type="nucleotide sequence ID" value="XM_062838237.1"/>
</dbReference>
<keyword evidence="3" id="KW-1185">Reference proteome</keyword>
<reference evidence="2 3" key="1">
    <citation type="journal article" date="2023" name="Mol. Phylogenet. Evol.">
        <title>Genome-scale phylogeny and comparative genomics of the fungal order Sordariales.</title>
        <authorList>
            <person name="Hensen N."/>
            <person name="Bonometti L."/>
            <person name="Westerberg I."/>
            <person name="Brannstrom I.O."/>
            <person name="Guillou S."/>
            <person name="Cros-Aarteil S."/>
            <person name="Calhoun S."/>
            <person name="Haridas S."/>
            <person name="Kuo A."/>
            <person name="Mondo S."/>
            <person name="Pangilinan J."/>
            <person name="Riley R."/>
            <person name="LaButti K."/>
            <person name="Andreopoulos B."/>
            <person name="Lipzen A."/>
            <person name="Chen C."/>
            <person name="Yan M."/>
            <person name="Daum C."/>
            <person name="Ng V."/>
            <person name="Clum A."/>
            <person name="Steindorff A."/>
            <person name="Ohm R.A."/>
            <person name="Martin F."/>
            <person name="Silar P."/>
            <person name="Natvig D.O."/>
            <person name="Lalanne C."/>
            <person name="Gautier V."/>
            <person name="Ament-Velasquez S.L."/>
            <person name="Kruys A."/>
            <person name="Hutchinson M.I."/>
            <person name="Powell A.J."/>
            <person name="Barry K."/>
            <person name="Miller A.N."/>
            <person name="Grigoriev I.V."/>
            <person name="Debuchy R."/>
            <person name="Gladieux P."/>
            <person name="Hiltunen Thoren M."/>
            <person name="Johannesson H."/>
        </authorList>
    </citation>
    <scope>NUCLEOTIDE SEQUENCE [LARGE SCALE GENOMIC DNA]</scope>
    <source>
        <strain evidence="2 3">FGSC 10403</strain>
    </source>
</reference>
<evidence type="ECO:0000313" key="2">
    <source>
        <dbReference type="EMBL" id="KAK3493010.1"/>
    </source>
</evidence>
<feature type="compositionally biased region" description="Basic and acidic residues" evidence="1">
    <location>
        <begin position="97"/>
        <end position="110"/>
    </location>
</feature>
<feature type="compositionally biased region" description="Acidic residues" evidence="1">
    <location>
        <begin position="78"/>
        <end position="96"/>
    </location>
</feature>
<gene>
    <name evidence="2" type="ORF">B0T23DRAFT_396285</name>
</gene>
<dbReference type="Proteomes" id="UP001285908">
    <property type="component" value="Unassembled WGS sequence"/>
</dbReference>
<feature type="compositionally biased region" description="Low complexity" evidence="1">
    <location>
        <begin position="54"/>
        <end position="70"/>
    </location>
</feature>
<dbReference type="EMBL" id="JAULSX010000004">
    <property type="protein sequence ID" value="KAK3493010.1"/>
    <property type="molecule type" value="Genomic_DNA"/>
</dbReference>
<name>A0AAJ0MS02_9PEZI</name>
<dbReference type="AlphaFoldDB" id="A0AAJ0MS02"/>
<sequence length="170" mass="18854">MTLSPPPPVPPIFPWLPPLLSTPFPLLSPPPPTPLLLSSLPLLSPPPPPPPPSFFFRLTPSPSYSLPASSLRKRPWPEDEDDRNDEAEDDDEDEGPQPDKPEHQGRDVRRQSSWRLSSPDRYFSLLAGIIEVAQCIAHWATENVSVGRRITTVTKLLVKHGVGYFGVDDA</sequence>
<protein>
    <submittedName>
        <fullName evidence="2">Uncharacterized protein</fullName>
    </submittedName>
</protein>
<dbReference type="GeneID" id="87875859"/>
<accession>A0AAJ0MS02</accession>
<feature type="region of interest" description="Disordered" evidence="1">
    <location>
        <begin position="23"/>
        <end position="112"/>
    </location>
</feature>
<feature type="compositionally biased region" description="Pro residues" evidence="1">
    <location>
        <begin position="43"/>
        <end position="53"/>
    </location>
</feature>
<evidence type="ECO:0000313" key="3">
    <source>
        <dbReference type="Proteomes" id="UP001285908"/>
    </source>
</evidence>